<accession>A0A3B1ADQ3</accession>
<evidence type="ECO:0000313" key="2">
    <source>
        <dbReference type="EMBL" id="VAW98173.1"/>
    </source>
</evidence>
<evidence type="ECO:0000256" key="1">
    <source>
        <dbReference type="SAM" id="Phobius"/>
    </source>
</evidence>
<keyword evidence="1" id="KW-0472">Membrane</keyword>
<dbReference type="Pfam" id="PF20358">
    <property type="entry name" value="DUF6653"/>
    <property type="match status" value="1"/>
</dbReference>
<feature type="transmembrane region" description="Helical" evidence="1">
    <location>
        <begin position="125"/>
        <end position="149"/>
    </location>
</feature>
<keyword evidence="1" id="KW-1133">Transmembrane helix</keyword>
<sequence length="207" mass="24811">MQLFFALSSLFKTLLLLYKYNNDSNFIGAVKNMSDIINLIWRKYTNPWSVGVRFFILSMLVISAWSRVWIEYWSMLLILFTLVWIWFNPRLFPIKSTNNVWTMQAILGERIWLNRHDEYIPAHHFFIITGLQLSVSISFLICVAGIIFLNLWLTIFGLVLTFFSMCWFLDRMVWLYKDDKQQREKNRIKMLQQQKLKCKKQLSKATA</sequence>
<dbReference type="InterPro" id="IPR046595">
    <property type="entry name" value="DUF6653"/>
</dbReference>
<dbReference type="AlphaFoldDB" id="A0A3B1ADQ3"/>
<keyword evidence="1" id="KW-0812">Transmembrane</keyword>
<gene>
    <name evidence="2" type="ORF">MNBD_GAMMA22-1197</name>
</gene>
<feature type="transmembrane region" description="Helical" evidence="1">
    <location>
        <begin position="72"/>
        <end position="89"/>
    </location>
</feature>
<feature type="transmembrane region" description="Helical" evidence="1">
    <location>
        <begin position="155"/>
        <end position="176"/>
    </location>
</feature>
<protein>
    <submittedName>
        <fullName evidence="2">Uncharacterized protein</fullName>
    </submittedName>
</protein>
<reference evidence="2" key="1">
    <citation type="submission" date="2018-06" db="EMBL/GenBank/DDBJ databases">
        <authorList>
            <person name="Zhirakovskaya E."/>
        </authorList>
    </citation>
    <scope>NUCLEOTIDE SEQUENCE</scope>
</reference>
<name>A0A3B1ADQ3_9ZZZZ</name>
<proteinExistence type="predicted"/>
<organism evidence="2">
    <name type="scientific">hydrothermal vent metagenome</name>
    <dbReference type="NCBI Taxonomy" id="652676"/>
    <lineage>
        <taxon>unclassified sequences</taxon>
        <taxon>metagenomes</taxon>
        <taxon>ecological metagenomes</taxon>
    </lineage>
</organism>
<dbReference type="EMBL" id="UOFS01000036">
    <property type="protein sequence ID" value="VAW98173.1"/>
    <property type="molecule type" value="Genomic_DNA"/>
</dbReference>